<dbReference type="Gene3D" id="1.10.10.60">
    <property type="entry name" value="Homeodomain-like"/>
    <property type="match status" value="1"/>
</dbReference>
<name>A0A174LZD8_BACT4</name>
<proteinExistence type="predicted"/>
<keyword evidence="2" id="KW-0238">DNA-binding</keyword>
<dbReference type="EMBL" id="CZAP01000004">
    <property type="protein sequence ID" value="CUP27090.1"/>
    <property type="molecule type" value="Genomic_DNA"/>
</dbReference>
<dbReference type="GO" id="GO:0016301">
    <property type="term" value="F:kinase activity"/>
    <property type="evidence" value="ECO:0007669"/>
    <property type="project" value="UniProtKB-KW"/>
</dbReference>
<dbReference type="PANTHER" id="PTHR43280">
    <property type="entry name" value="ARAC-FAMILY TRANSCRIPTIONAL REGULATOR"/>
    <property type="match status" value="1"/>
</dbReference>
<accession>A0A174LZD8</accession>
<dbReference type="GO" id="GO:0043565">
    <property type="term" value="F:sequence-specific DNA binding"/>
    <property type="evidence" value="ECO:0007669"/>
    <property type="project" value="InterPro"/>
</dbReference>
<dbReference type="InterPro" id="IPR009057">
    <property type="entry name" value="Homeodomain-like_sf"/>
</dbReference>
<keyword evidence="5" id="KW-0418">Kinase</keyword>
<evidence type="ECO:0000313" key="5">
    <source>
        <dbReference type="EMBL" id="CUP27090.1"/>
    </source>
</evidence>
<evidence type="ECO:0000256" key="2">
    <source>
        <dbReference type="ARBA" id="ARBA00023125"/>
    </source>
</evidence>
<dbReference type="SUPFAM" id="SSF46689">
    <property type="entry name" value="Homeodomain-like"/>
    <property type="match status" value="1"/>
</dbReference>
<dbReference type="InterPro" id="IPR020449">
    <property type="entry name" value="Tscrpt_reg_AraC-type_HTH"/>
</dbReference>
<organism evidence="5 6">
    <name type="scientific">Bacteroides thetaiotaomicron</name>
    <dbReference type="NCBI Taxonomy" id="818"/>
    <lineage>
        <taxon>Bacteria</taxon>
        <taxon>Pseudomonadati</taxon>
        <taxon>Bacteroidota</taxon>
        <taxon>Bacteroidia</taxon>
        <taxon>Bacteroidales</taxon>
        <taxon>Bacteroidaceae</taxon>
        <taxon>Bacteroides</taxon>
    </lineage>
</organism>
<feature type="domain" description="HTH araC/xylS-type" evidence="4">
    <location>
        <begin position="1"/>
        <end position="77"/>
    </location>
</feature>
<keyword evidence="3" id="KW-0804">Transcription</keyword>
<dbReference type="GO" id="GO:0003700">
    <property type="term" value="F:DNA-binding transcription factor activity"/>
    <property type="evidence" value="ECO:0007669"/>
    <property type="project" value="InterPro"/>
</dbReference>
<dbReference type="PROSITE" id="PS01124">
    <property type="entry name" value="HTH_ARAC_FAMILY_2"/>
    <property type="match status" value="1"/>
</dbReference>
<dbReference type="PRINTS" id="PR00032">
    <property type="entry name" value="HTHARAC"/>
</dbReference>
<dbReference type="Proteomes" id="UP000095576">
    <property type="component" value="Unassembled WGS sequence"/>
</dbReference>
<dbReference type="Pfam" id="PF12833">
    <property type="entry name" value="HTH_18"/>
    <property type="match status" value="1"/>
</dbReference>
<dbReference type="InterPro" id="IPR018060">
    <property type="entry name" value="HTH_AraC"/>
</dbReference>
<keyword evidence="5" id="KW-0808">Transferase</keyword>
<protein>
    <submittedName>
        <fullName evidence="5">Two-component system sensor histidine kinase/response regulator</fullName>
    </submittedName>
</protein>
<dbReference type="PANTHER" id="PTHR43280:SF2">
    <property type="entry name" value="HTH-TYPE TRANSCRIPTIONAL REGULATOR EXSA"/>
    <property type="match status" value="1"/>
</dbReference>
<evidence type="ECO:0000256" key="3">
    <source>
        <dbReference type="ARBA" id="ARBA00023163"/>
    </source>
</evidence>
<evidence type="ECO:0000259" key="4">
    <source>
        <dbReference type="PROSITE" id="PS01124"/>
    </source>
</evidence>
<reference evidence="5 6" key="1">
    <citation type="submission" date="2015-09" db="EMBL/GenBank/DDBJ databases">
        <authorList>
            <consortium name="Pathogen Informatics"/>
        </authorList>
    </citation>
    <scope>NUCLEOTIDE SEQUENCE [LARGE SCALE GENOMIC DNA]</scope>
    <source>
        <strain evidence="5 6">2789STDY5834899</strain>
    </source>
</reference>
<gene>
    <name evidence="5" type="primary">rhaS_3</name>
    <name evidence="5" type="ORF">ERS852511_01632</name>
</gene>
<sequence>MATSRTTLHKKMKSLTGLNTTSFVRSIRLKAACKIMDENKNIRISDLAYKVGFNDPKYFSICFKKEFGMQPTEYSMKSAKNT</sequence>
<keyword evidence="1" id="KW-0805">Transcription regulation</keyword>
<dbReference type="AlphaFoldDB" id="A0A174LZD8"/>
<dbReference type="SMART" id="SM00342">
    <property type="entry name" value="HTH_ARAC"/>
    <property type="match status" value="1"/>
</dbReference>
<evidence type="ECO:0000256" key="1">
    <source>
        <dbReference type="ARBA" id="ARBA00023015"/>
    </source>
</evidence>
<evidence type="ECO:0000313" key="6">
    <source>
        <dbReference type="Proteomes" id="UP000095576"/>
    </source>
</evidence>